<dbReference type="GO" id="GO:0006635">
    <property type="term" value="P:fatty acid beta-oxidation"/>
    <property type="evidence" value="ECO:0007669"/>
    <property type="project" value="TreeGrafter"/>
</dbReference>
<dbReference type="KEGG" id="tsv:DSM104635_02573"/>
<dbReference type="InterPro" id="IPR014748">
    <property type="entry name" value="Enoyl-CoA_hydra_C"/>
</dbReference>
<dbReference type="Proteomes" id="UP000431269">
    <property type="component" value="Chromosome"/>
</dbReference>
<gene>
    <name evidence="3" type="primary">echA8_5</name>
    <name evidence="3" type="ORF">DSM104635_02573</name>
</gene>
<keyword evidence="4" id="KW-1185">Reference proteome</keyword>
<dbReference type="Gene3D" id="1.10.12.10">
    <property type="entry name" value="Lyase 2-enoyl-coa Hydratase, Chain A, domain 2"/>
    <property type="match status" value="1"/>
</dbReference>
<evidence type="ECO:0000313" key="4">
    <source>
        <dbReference type="Proteomes" id="UP000431269"/>
    </source>
</evidence>
<evidence type="ECO:0000256" key="2">
    <source>
        <dbReference type="ARBA" id="ARBA00023239"/>
    </source>
</evidence>
<dbReference type="CDD" id="cd06558">
    <property type="entry name" value="crotonase-like"/>
    <property type="match status" value="1"/>
</dbReference>
<dbReference type="PANTHER" id="PTHR11941:SF54">
    <property type="entry name" value="ENOYL-COA HYDRATASE, MITOCHONDRIAL"/>
    <property type="match status" value="1"/>
</dbReference>
<dbReference type="InterPro" id="IPR001753">
    <property type="entry name" value="Enoyl-CoA_hydra/iso"/>
</dbReference>
<accession>A0A6I6MVS6</accession>
<organism evidence="3 4">
    <name type="scientific">Terricaulis silvestris</name>
    <dbReference type="NCBI Taxonomy" id="2686094"/>
    <lineage>
        <taxon>Bacteria</taxon>
        <taxon>Pseudomonadati</taxon>
        <taxon>Pseudomonadota</taxon>
        <taxon>Alphaproteobacteria</taxon>
        <taxon>Caulobacterales</taxon>
        <taxon>Caulobacteraceae</taxon>
        <taxon>Terricaulis</taxon>
    </lineage>
</organism>
<comment type="similarity">
    <text evidence="1">Belongs to the enoyl-CoA hydratase/isomerase family.</text>
</comment>
<protein>
    <submittedName>
        <fullName evidence="3">Putative enoyl-CoA hydratase echA8</fullName>
        <ecNumber evidence="3">4.2.1.17</ecNumber>
    </submittedName>
</protein>
<evidence type="ECO:0000256" key="1">
    <source>
        <dbReference type="ARBA" id="ARBA00005254"/>
    </source>
</evidence>
<reference evidence="4" key="1">
    <citation type="submission" date="2019-12" db="EMBL/GenBank/DDBJ databases">
        <title>Complete genome of Terracaulis silvestris 0127_4.</title>
        <authorList>
            <person name="Vieira S."/>
            <person name="Riedel T."/>
            <person name="Sproer C."/>
            <person name="Pascual J."/>
            <person name="Boedeker C."/>
            <person name="Overmann J."/>
        </authorList>
    </citation>
    <scope>NUCLEOTIDE SEQUENCE [LARGE SCALE GENOMIC DNA]</scope>
    <source>
        <strain evidence="4">0127_4</strain>
    </source>
</reference>
<name>A0A6I6MVS6_9CAUL</name>
<dbReference type="InterPro" id="IPR029045">
    <property type="entry name" value="ClpP/crotonase-like_dom_sf"/>
</dbReference>
<dbReference type="SUPFAM" id="SSF52096">
    <property type="entry name" value="ClpP/crotonase"/>
    <property type="match status" value="1"/>
</dbReference>
<sequence length="263" mass="28664">MEPYLKLDRDGAIATVTINRAERRNAITNDMMEALAAIAGDFAKDEQTRAVIFRGEGTDFSVGADLNQPRFQGQAAASLLMRRRRAELGATLLRAIQEIHQPTICAVQGVATGAGACIASACDFRIGTDDARVGYGEVKLGINLMWNALPLCVHLIGPARAKQMIMTGQLFDAATLERWGFFDALAPASELSTTARAWAETYAALPPLAVQMIKRSVNQVSGALDRAVMHMDADQWLLASQSDDFREGVSAFFERRKPEFKGN</sequence>
<dbReference type="GO" id="GO:0004300">
    <property type="term" value="F:enoyl-CoA hydratase activity"/>
    <property type="evidence" value="ECO:0007669"/>
    <property type="project" value="UniProtKB-EC"/>
</dbReference>
<keyword evidence="2 3" id="KW-0456">Lyase</keyword>
<dbReference type="Pfam" id="PF00378">
    <property type="entry name" value="ECH_1"/>
    <property type="match status" value="1"/>
</dbReference>
<dbReference type="PANTHER" id="PTHR11941">
    <property type="entry name" value="ENOYL-COA HYDRATASE-RELATED"/>
    <property type="match status" value="1"/>
</dbReference>
<dbReference type="EC" id="4.2.1.17" evidence="3"/>
<dbReference type="AlphaFoldDB" id="A0A6I6MVS6"/>
<proteinExistence type="inferred from homology"/>
<dbReference type="RefSeq" id="WP_228445681.1">
    <property type="nucleotide sequence ID" value="NZ_CP047045.1"/>
</dbReference>
<dbReference type="Gene3D" id="3.90.226.10">
    <property type="entry name" value="2-enoyl-CoA Hydratase, Chain A, domain 1"/>
    <property type="match status" value="1"/>
</dbReference>
<evidence type="ECO:0000313" key="3">
    <source>
        <dbReference type="EMBL" id="QGZ95722.1"/>
    </source>
</evidence>
<dbReference type="EMBL" id="CP047045">
    <property type="protein sequence ID" value="QGZ95722.1"/>
    <property type="molecule type" value="Genomic_DNA"/>
</dbReference>